<keyword evidence="1" id="KW-0812">Transmembrane</keyword>
<name>A0A2W7RNL6_9BACT</name>
<feature type="transmembrane region" description="Helical" evidence="1">
    <location>
        <begin position="12"/>
        <end position="29"/>
    </location>
</feature>
<evidence type="ECO:0000259" key="2">
    <source>
        <dbReference type="Pfam" id="PF11127"/>
    </source>
</evidence>
<dbReference type="EMBL" id="QKZV01000005">
    <property type="protein sequence ID" value="PZX62383.1"/>
    <property type="molecule type" value="Genomic_DNA"/>
</dbReference>
<evidence type="ECO:0000256" key="1">
    <source>
        <dbReference type="SAM" id="Phobius"/>
    </source>
</evidence>
<dbReference type="Pfam" id="PF11127">
    <property type="entry name" value="YgaP-like_TM"/>
    <property type="match status" value="1"/>
</dbReference>
<dbReference type="RefSeq" id="WP_111295568.1">
    <property type="nucleotide sequence ID" value="NZ_QKZV01000005.1"/>
</dbReference>
<keyword evidence="1" id="KW-1133">Transmembrane helix</keyword>
<feature type="domain" description="Inner membrane protein YgaP-like transmembrane" evidence="2">
    <location>
        <begin position="1"/>
        <end position="65"/>
    </location>
</feature>
<protein>
    <recommendedName>
        <fullName evidence="2">Inner membrane protein YgaP-like transmembrane domain-containing protein</fullName>
    </recommendedName>
</protein>
<gene>
    <name evidence="3" type="ORF">LX80_01866</name>
</gene>
<dbReference type="Proteomes" id="UP000249720">
    <property type="component" value="Unassembled WGS sequence"/>
</dbReference>
<dbReference type="OrthoDB" id="9804804at2"/>
<accession>A0A2W7RNL6</accession>
<proteinExistence type="predicted"/>
<organism evidence="3 4">
    <name type="scientific">Hydrotalea sandarakina</name>
    <dbReference type="NCBI Taxonomy" id="1004304"/>
    <lineage>
        <taxon>Bacteria</taxon>
        <taxon>Pseudomonadati</taxon>
        <taxon>Bacteroidota</taxon>
        <taxon>Chitinophagia</taxon>
        <taxon>Chitinophagales</taxon>
        <taxon>Chitinophagaceae</taxon>
        <taxon>Hydrotalea</taxon>
    </lineage>
</organism>
<dbReference type="AlphaFoldDB" id="A0A2W7RNL6"/>
<reference evidence="3 4" key="1">
    <citation type="submission" date="2018-06" db="EMBL/GenBank/DDBJ databases">
        <title>Genomic Encyclopedia of Archaeal and Bacterial Type Strains, Phase II (KMG-II): from individual species to whole genera.</title>
        <authorList>
            <person name="Goeker M."/>
        </authorList>
    </citation>
    <scope>NUCLEOTIDE SEQUENCE [LARGE SCALE GENOMIC DNA]</scope>
    <source>
        <strain evidence="3 4">DSM 23241</strain>
    </source>
</reference>
<keyword evidence="4" id="KW-1185">Reference proteome</keyword>
<keyword evidence="1" id="KW-0472">Membrane</keyword>
<evidence type="ECO:0000313" key="4">
    <source>
        <dbReference type="Proteomes" id="UP000249720"/>
    </source>
</evidence>
<sequence length="75" mass="8090">MKKNMGAADRIIRIIVAIVLAILFFTHTVTGTAGIVIIIIAAVFLATSFVGFCPLYTIFGIKTCKVHPSEHKQAS</sequence>
<evidence type="ECO:0000313" key="3">
    <source>
        <dbReference type="EMBL" id="PZX62383.1"/>
    </source>
</evidence>
<comment type="caution">
    <text evidence="3">The sequence shown here is derived from an EMBL/GenBank/DDBJ whole genome shotgun (WGS) entry which is preliminary data.</text>
</comment>
<feature type="transmembrane region" description="Helical" evidence="1">
    <location>
        <begin position="35"/>
        <end position="59"/>
    </location>
</feature>
<dbReference type="InterPro" id="IPR021309">
    <property type="entry name" value="YgaP-like_TM"/>
</dbReference>